<sequence length="36" mass="4298">MHLPHISSNSFYHNHFFPLFVLSTVKLELHAQIKYT</sequence>
<dbReference type="EMBL" id="GGEC01004254">
    <property type="protein sequence ID" value="MBW84737.1"/>
    <property type="molecule type" value="Transcribed_RNA"/>
</dbReference>
<name>A0A2P2IU68_RHIMU</name>
<accession>A0A2P2IU68</accession>
<dbReference type="AlphaFoldDB" id="A0A2P2IU68"/>
<proteinExistence type="predicted"/>
<organism evidence="1">
    <name type="scientific">Rhizophora mucronata</name>
    <name type="common">Asiatic mangrove</name>
    <dbReference type="NCBI Taxonomy" id="61149"/>
    <lineage>
        <taxon>Eukaryota</taxon>
        <taxon>Viridiplantae</taxon>
        <taxon>Streptophyta</taxon>
        <taxon>Embryophyta</taxon>
        <taxon>Tracheophyta</taxon>
        <taxon>Spermatophyta</taxon>
        <taxon>Magnoliopsida</taxon>
        <taxon>eudicotyledons</taxon>
        <taxon>Gunneridae</taxon>
        <taxon>Pentapetalae</taxon>
        <taxon>rosids</taxon>
        <taxon>fabids</taxon>
        <taxon>Malpighiales</taxon>
        <taxon>Rhizophoraceae</taxon>
        <taxon>Rhizophora</taxon>
    </lineage>
</organism>
<reference evidence="1" key="1">
    <citation type="submission" date="2018-02" db="EMBL/GenBank/DDBJ databases">
        <title>Rhizophora mucronata_Transcriptome.</title>
        <authorList>
            <person name="Meera S.P."/>
            <person name="Sreeshan A."/>
            <person name="Augustine A."/>
        </authorList>
    </citation>
    <scope>NUCLEOTIDE SEQUENCE</scope>
    <source>
        <tissue evidence="1">Leaf</tissue>
    </source>
</reference>
<protein>
    <submittedName>
        <fullName evidence="1">Uncharacterized protein</fullName>
    </submittedName>
</protein>
<evidence type="ECO:0000313" key="1">
    <source>
        <dbReference type="EMBL" id="MBW84737.1"/>
    </source>
</evidence>